<dbReference type="SUPFAM" id="SSF52540">
    <property type="entry name" value="P-loop containing nucleoside triphosphate hydrolases"/>
    <property type="match status" value="1"/>
</dbReference>
<keyword evidence="5 11" id="KW-0067">ATP-binding</keyword>
<dbReference type="Proteomes" id="UP000664414">
    <property type="component" value="Unassembled WGS sequence"/>
</dbReference>
<protein>
    <submittedName>
        <fullName evidence="11">ATP-binding cassette domain-containing protein</fullName>
    </submittedName>
</protein>
<evidence type="ECO:0000256" key="5">
    <source>
        <dbReference type="ARBA" id="ARBA00022840"/>
    </source>
</evidence>
<dbReference type="InterPro" id="IPR003439">
    <property type="entry name" value="ABC_transporter-like_ATP-bd"/>
</dbReference>
<dbReference type="PANTHER" id="PTHR42734:SF9">
    <property type="entry name" value="ZINC IMPORT ATP-BINDING PROTEIN ZNUC"/>
    <property type="match status" value="1"/>
</dbReference>
<proteinExistence type="predicted"/>
<dbReference type="InterPro" id="IPR050153">
    <property type="entry name" value="Metal_Ion_Import_ABC"/>
</dbReference>
<sequence length="219" mass="24222">MTILHDVSFSIFAKELVTIIGPNGAGKTSLLKVILGLVTPTSGQIAKRPFLKIGYMPQKLHMDPSLPITVKRFLEFSRYQDTLSEVVAAVSIDKLLEKSIHVLSGGELQRVLLARALLGKPGLLVLDEPLQGVDINGQVSLYKLIYEVRQILGCAVLLVSHDLHFVHAASDKVICLNHHICCAGKPEEVKNHPNYQNLFSSYNPEILAPYAHSHNHEHK</sequence>
<keyword evidence="7" id="KW-1278">Translocase</keyword>
<dbReference type="PROSITE" id="PS00211">
    <property type="entry name" value="ABC_TRANSPORTER_1"/>
    <property type="match status" value="1"/>
</dbReference>
<dbReference type="GO" id="GO:0005524">
    <property type="term" value="F:ATP binding"/>
    <property type="evidence" value="ECO:0007669"/>
    <property type="project" value="UniProtKB-KW"/>
</dbReference>
<keyword evidence="6" id="KW-0864">Zinc transport</keyword>
<dbReference type="InterPro" id="IPR003593">
    <property type="entry name" value="AAA+_ATPase"/>
</dbReference>
<keyword evidence="4" id="KW-0862">Zinc</keyword>
<evidence type="ECO:0000256" key="9">
    <source>
        <dbReference type="ARBA" id="ARBA00023136"/>
    </source>
</evidence>
<evidence type="ECO:0000256" key="2">
    <source>
        <dbReference type="ARBA" id="ARBA00022475"/>
    </source>
</evidence>
<keyword evidence="1" id="KW-0813">Transport</keyword>
<comment type="caution">
    <text evidence="11">The sequence shown here is derived from an EMBL/GenBank/DDBJ whole genome shotgun (WGS) entry which is preliminary data.</text>
</comment>
<accession>A0A8J7PIV8</accession>
<dbReference type="GO" id="GO:0016887">
    <property type="term" value="F:ATP hydrolysis activity"/>
    <property type="evidence" value="ECO:0007669"/>
    <property type="project" value="InterPro"/>
</dbReference>
<dbReference type="PROSITE" id="PS50893">
    <property type="entry name" value="ABC_TRANSPORTER_2"/>
    <property type="match status" value="1"/>
</dbReference>
<evidence type="ECO:0000256" key="7">
    <source>
        <dbReference type="ARBA" id="ARBA00022967"/>
    </source>
</evidence>
<dbReference type="InterPro" id="IPR027417">
    <property type="entry name" value="P-loop_NTPase"/>
</dbReference>
<organism evidence="11 12">
    <name type="scientific">Candidatus Paracaedimonas acanthamoebae</name>
    <dbReference type="NCBI Taxonomy" id="244581"/>
    <lineage>
        <taxon>Bacteria</taxon>
        <taxon>Pseudomonadati</taxon>
        <taxon>Pseudomonadota</taxon>
        <taxon>Alphaproteobacteria</taxon>
        <taxon>Holosporales</taxon>
        <taxon>Caedimonadaceae</taxon>
        <taxon>Candidatus Paracaedimonas</taxon>
    </lineage>
</organism>
<evidence type="ECO:0000256" key="6">
    <source>
        <dbReference type="ARBA" id="ARBA00022906"/>
    </source>
</evidence>
<dbReference type="SMART" id="SM00382">
    <property type="entry name" value="AAA"/>
    <property type="match status" value="1"/>
</dbReference>
<keyword evidence="8" id="KW-0406">Ion transport</keyword>
<reference evidence="11" key="1">
    <citation type="submission" date="2021-02" db="EMBL/GenBank/DDBJ databases">
        <title>Thiocyanate and organic carbon inputs drive convergent selection for specific autotrophic Afipia and Thiobacillus strains within complex microbiomes.</title>
        <authorList>
            <person name="Huddy R.J."/>
            <person name="Sachdeva R."/>
            <person name="Kadzinga F."/>
            <person name="Kantor R.S."/>
            <person name="Harrison S.T.L."/>
            <person name="Banfield J.F."/>
        </authorList>
    </citation>
    <scope>NUCLEOTIDE SEQUENCE</scope>
    <source>
        <strain evidence="11">SCN18_10_11_15_R4_P_38_20</strain>
    </source>
</reference>
<dbReference type="PANTHER" id="PTHR42734">
    <property type="entry name" value="METAL TRANSPORT SYSTEM ATP-BINDING PROTEIN TM_0124-RELATED"/>
    <property type="match status" value="1"/>
</dbReference>
<feature type="domain" description="ABC transporter" evidence="10">
    <location>
        <begin position="1"/>
        <end position="202"/>
    </location>
</feature>
<keyword evidence="2" id="KW-1003">Cell membrane</keyword>
<dbReference type="GO" id="GO:0010043">
    <property type="term" value="P:response to zinc ion"/>
    <property type="evidence" value="ECO:0007669"/>
    <property type="project" value="TreeGrafter"/>
</dbReference>
<evidence type="ECO:0000313" key="11">
    <source>
        <dbReference type="EMBL" id="MBN9412995.1"/>
    </source>
</evidence>
<evidence type="ECO:0000256" key="8">
    <source>
        <dbReference type="ARBA" id="ARBA00023065"/>
    </source>
</evidence>
<keyword evidence="9" id="KW-0472">Membrane</keyword>
<dbReference type="GO" id="GO:0006829">
    <property type="term" value="P:zinc ion transport"/>
    <property type="evidence" value="ECO:0007669"/>
    <property type="project" value="UniProtKB-KW"/>
</dbReference>
<dbReference type="InterPro" id="IPR017871">
    <property type="entry name" value="ABC_transporter-like_CS"/>
</dbReference>
<evidence type="ECO:0000256" key="1">
    <source>
        <dbReference type="ARBA" id="ARBA00022448"/>
    </source>
</evidence>
<evidence type="ECO:0000256" key="3">
    <source>
        <dbReference type="ARBA" id="ARBA00022741"/>
    </source>
</evidence>
<evidence type="ECO:0000259" key="10">
    <source>
        <dbReference type="PROSITE" id="PS50893"/>
    </source>
</evidence>
<evidence type="ECO:0000256" key="4">
    <source>
        <dbReference type="ARBA" id="ARBA00022833"/>
    </source>
</evidence>
<evidence type="ECO:0000313" key="12">
    <source>
        <dbReference type="Proteomes" id="UP000664414"/>
    </source>
</evidence>
<dbReference type="EMBL" id="JAFKGL010000015">
    <property type="protein sequence ID" value="MBN9412995.1"/>
    <property type="molecule type" value="Genomic_DNA"/>
</dbReference>
<gene>
    <name evidence="11" type="ORF">J0H12_03610</name>
</gene>
<dbReference type="Pfam" id="PF00005">
    <property type="entry name" value="ABC_tran"/>
    <property type="match status" value="1"/>
</dbReference>
<dbReference type="Gene3D" id="3.40.50.300">
    <property type="entry name" value="P-loop containing nucleotide triphosphate hydrolases"/>
    <property type="match status" value="1"/>
</dbReference>
<keyword evidence="3" id="KW-0547">Nucleotide-binding</keyword>
<name>A0A8J7PIV8_9PROT</name>
<dbReference type="AlphaFoldDB" id="A0A8J7PIV8"/>